<reference evidence="1" key="2">
    <citation type="journal article" date="2015" name="Fish Shellfish Immunol.">
        <title>Early steps in the European eel (Anguilla anguilla)-Vibrio vulnificus interaction in the gills: Role of the RtxA13 toxin.</title>
        <authorList>
            <person name="Callol A."/>
            <person name="Pajuelo D."/>
            <person name="Ebbesson L."/>
            <person name="Teles M."/>
            <person name="MacKenzie S."/>
            <person name="Amaro C."/>
        </authorList>
    </citation>
    <scope>NUCLEOTIDE SEQUENCE</scope>
</reference>
<accession>A0A0E9R5F0</accession>
<protein>
    <submittedName>
        <fullName evidence="1">Uncharacterized protein</fullName>
    </submittedName>
</protein>
<proteinExistence type="predicted"/>
<reference evidence="1" key="1">
    <citation type="submission" date="2014-11" db="EMBL/GenBank/DDBJ databases">
        <authorList>
            <person name="Amaro Gonzalez C."/>
        </authorList>
    </citation>
    <scope>NUCLEOTIDE SEQUENCE</scope>
</reference>
<sequence length="56" mass="6290">MRYEDLKNNLISALPRGTLHGHRVINTAVHSALINRTVVRLAINCSWSTTSTPSFR</sequence>
<organism evidence="1">
    <name type="scientific">Anguilla anguilla</name>
    <name type="common">European freshwater eel</name>
    <name type="synonym">Muraena anguilla</name>
    <dbReference type="NCBI Taxonomy" id="7936"/>
    <lineage>
        <taxon>Eukaryota</taxon>
        <taxon>Metazoa</taxon>
        <taxon>Chordata</taxon>
        <taxon>Craniata</taxon>
        <taxon>Vertebrata</taxon>
        <taxon>Euteleostomi</taxon>
        <taxon>Actinopterygii</taxon>
        <taxon>Neopterygii</taxon>
        <taxon>Teleostei</taxon>
        <taxon>Anguilliformes</taxon>
        <taxon>Anguillidae</taxon>
        <taxon>Anguilla</taxon>
    </lineage>
</organism>
<evidence type="ECO:0000313" key="1">
    <source>
        <dbReference type="EMBL" id="JAH24371.1"/>
    </source>
</evidence>
<dbReference type="EMBL" id="GBXM01084206">
    <property type="protein sequence ID" value="JAH24371.1"/>
    <property type="molecule type" value="Transcribed_RNA"/>
</dbReference>
<dbReference type="AlphaFoldDB" id="A0A0E9R5F0"/>
<name>A0A0E9R5F0_ANGAN</name>